<evidence type="ECO:0000313" key="1">
    <source>
        <dbReference type="EMBL" id="VXA56486.1"/>
    </source>
</evidence>
<gene>
    <name evidence="1" type="ORF">ACI8B_290188</name>
</gene>
<protein>
    <recommendedName>
        <fullName evidence="3">Transposase</fullName>
    </recommendedName>
</protein>
<sequence length="38" mass="4614">MAMYSYCLNRLTGQFKKLKKMFCHGRNVVTFLRITTRR</sequence>
<dbReference type="Proteomes" id="UP000430404">
    <property type="component" value="Unassembled WGS sequence"/>
</dbReference>
<dbReference type="EMBL" id="CABWKZ010000022">
    <property type="protein sequence ID" value="VXA56486.1"/>
    <property type="molecule type" value="Genomic_DNA"/>
</dbReference>
<proteinExistence type="predicted"/>
<organism evidence="1 2">
    <name type="scientific">Acinetobacter proteolyticus</name>
    <dbReference type="NCBI Taxonomy" id="1776741"/>
    <lineage>
        <taxon>Bacteria</taxon>
        <taxon>Pseudomonadati</taxon>
        <taxon>Pseudomonadota</taxon>
        <taxon>Gammaproteobacteria</taxon>
        <taxon>Moraxellales</taxon>
        <taxon>Moraxellaceae</taxon>
        <taxon>Acinetobacter</taxon>
    </lineage>
</organism>
<evidence type="ECO:0000313" key="2">
    <source>
        <dbReference type="Proteomes" id="UP000430404"/>
    </source>
</evidence>
<name>A0A653K7T6_9GAMM</name>
<evidence type="ECO:0008006" key="3">
    <source>
        <dbReference type="Google" id="ProtNLM"/>
    </source>
</evidence>
<accession>A0A653K7T6</accession>
<reference evidence="1 2" key="1">
    <citation type="submission" date="2019-10" db="EMBL/GenBank/DDBJ databases">
        <authorList>
            <person name="Karimi E."/>
        </authorList>
    </citation>
    <scope>NUCLEOTIDE SEQUENCE [LARGE SCALE GENOMIC DNA]</scope>
    <source>
        <strain evidence="1">Acinetobacter sp. 8BE</strain>
    </source>
</reference>
<dbReference type="AlphaFoldDB" id="A0A653K7T6"/>